<evidence type="ECO:0000313" key="1">
    <source>
        <dbReference type="EMBL" id="VAX10266.1"/>
    </source>
</evidence>
<sequence>METDWLIKSFSSKCALCLILLVAPLQGYAAKCFVDSPSIVKGQIDFDAVKIRALTHAEKKSVQAILKKLNGEWQGSATGYFCFGKKQKWSTKPDNYTIKATAKGRSSRSVSLSAKLHSAEKKSYHMETLKLFLKGLQLYFDVPSSLGEISIISITPNNITFLQKYRNRVKSGGSIFREVVRSITVNESTLNIKHEVYTQGELSSESTWQLSKKL</sequence>
<protein>
    <recommendedName>
        <fullName evidence="2">Outer membrane lipoprotein carrier protein LolA</fullName>
    </recommendedName>
</protein>
<organism evidence="1">
    <name type="scientific">hydrothermal vent metagenome</name>
    <dbReference type="NCBI Taxonomy" id="652676"/>
    <lineage>
        <taxon>unclassified sequences</taxon>
        <taxon>metagenomes</taxon>
        <taxon>ecological metagenomes</taxon>
    </lineage>
</organism>
<evidence type="ECO:0008006" key="2">
    <source>
        <dbReference type="Google" id="ProtNLM"/>
    </source>
</evidence>
<proteinExistence type="predicted"/>
<dbReference type="EMBL" id="UOFX01000069">
    <property type="protein sequence ID" value="VAX10266.1"/>
    <property type="molecule type" value="Genomic_DNA"/>
</dbReference>
<reference evidence="1" key="1">
    <citation type="submission" date="2018-06" db="EMBL/GenBank/DDBJ databases">
        <authorList>
            <person name="Zhirakovskaya E."/>
        </authorList>
    </citation>
    <scope>NUCLEOTIDE SEQUENCE</scope>
</reference>
<gene>
    <name evidence="1" type="ORF">MNBD_GAMMA26-2613</name>
</gene>
<name>A0A3B1AW53_9ZZZZ</name>
<accession>A0A3B1AW53</accession>
<dbReference type="AlphaFoldDB" id="A0A3B1AW53"/>